<dbReference type="KEGG" id="tnr:Thena_1040"/>
<reference evidence="1 2" key="1">
    <citation type="submission" date="2011-04" db="EMBL/GenBank/DDBJ databases">
        <title>The complete genome of Thermodesulfobium narugense DSM 14796.</title>
        <authorList>
            <consortium name="US DOE Joint Genome Institute (JGI-PGF)"/>
            <person name="Lucas S."/>
            <person name="Han J."/>
            <person name="Lapidus A."/>
            <person name="Bruce D."/>
            <person name="Goodwin L."/>
            <person name="Pitluck S."/>
            <person name="Peters L."/>
            <person name="Kyrpides N."/>
            <person name="Mavromatis K."/>
            <person name="Pagani I."/>
            <person name="Ivanova N."/>
            <person name="Ovchinnikova G."/>
            <person name="Zhang X."/>
            <person name="Saunders L."/>
            <person name="Detter J.C."/>
            <person name="Tapia R."/>
            <person name="Han C."/>
            <person name="Land M."/>
            <person name="Hauser L."/>
            <person name="Markowitz V."/>
            <person name="Cheng J.-F."/>
            <person name="Hugenholtz P."/>
            <person name="Woyke T."/>
            <person name="Wu D."/>
            <person name="Spring S."/>
            <person name="Schroeder M."/>
            <person name="Brambilla E."/>
            <person name="Klenk H.-P."/>
            <person name="Eisen J.A."/>
        </authorList>
    </citation>
    <scope>NUCLEOTIDE SEQUENCE [LARGE SCALE GENOMIC DNA]</scope>
    <source>
        <strain evidence="1 2">DSM 14796</strain>
    </source>
</reference>
<gene>
    <name evidence="1" type="ORF">Thena_1040</name>
</gene>
<proteinExistence type="predicted"/>
<dbReference type="RefSeq" id="WP_013756392.1">
    <property type="nucleotide sequence ID" value="NC_015499.1"/>
</dbReference>
<sequence length="111" mass="13016">MKKIESLDDLHKLKEQSQMFLKTRLKEIKFKIYLNLLKNDDVSNSRKILQSILDELQKNNFFEVQILGRPPINSNIKEPFIAIEKGGKISYFTNVNEDIARKIITSCIFNE</sequence>
<dbReference type="Proteomes" id="UP000011765">
    <property type="component" value="Chromosome"/>
</dbReference>
<evidence type="ECO:0000313" key="2">
    <source>
        <dbReference type="Proteomes" id="UP000011765"/>
    </source>
</evidence>
<dbReference type="EMBL" id="CP002690">
    <property type="protein sequence ID" value="AEE14669.1"/>
    <property type="molecule type" value="Genomic_DNA"/>
</dbReference>
<accession>M1E8T6</accession>
<evidence type="ECO:0000313" key="1">
    <source>
        <dbReference type="EMBL" id="AEE14669.1"/>
    </source>
</evidence>
<protein>
    <submittedName>
        <fullName evidence="1">NADP-reducing hydrogenase, subunit B</fullName>
    </submittedName>
</protein>
<name>M1E8T6_9BACT</name>
<dbReference type="OrthoDB" id="9800692at2"/>
<dbReference type="AlphaFoldDB" id="M1E8T6"/>
<dbReference type="STRING" id="747365.Thena_1040"/>
<dbReference type="HOGENOM" id="CLU_126515_4_0_9"/>
<keyword evidence="2" id="KW-1185">Reference proteome</keyword>
<dbReference type="eggNOG" id="COG3411">
    <property type="taxonomic scope" value="Bacteria"/>
</dbReference>
<organism evidence="1 2">
    <name type="scientific">Thermodesulfobium narugense DSM 14796</name>
    <dbReference type="NCBI Taxonomy" id="747365"/>
    <lineage>
        <taxon>Bacteria</taxon>
        <taxon>Pseudomonadati</taxon>
        <taxon>Thermodesulfobiota</taxon>
        <taxon>Thermodesulfobiia</taxon>
        <taxon>Thermodesulfobiales</taxon>
        <taxon>Thermodesulfobiaceae</taxon>
        <taxon>Thermodesulfobium</taxon>
    </lineage>
</organism>